<organism evidence="1 2">
    <name type="scientific">Candidatus Iainarchaeum sp</name>
    <dbReference type="NCBI Taxonomy" id="3101447"/>
    <lineage>
        <taxon>Archaea</taxon>
        <taxon>Candidatus Iainarchaeota</taxon>
        <taxon>Candidatus Iainarchaeia</taxon>
        <taxon>Candidatus Iainarchaeales</taxon>
        <taxon>Candidatus Iainarchaeaceae</taxon>
        <taxon>Candidatus Iainarchaeum</taxon>
    </lineage>
</organism>
<comment type="caution">
    <text evidence="1">The sequence shown here is derived from an EMBL/GenBank/DDBJ whole genome shotgun (WGS) entry which is preliminary data.</text>
</comment>
<gene>
    <name evidence="1" type="ORF">HA222_04010</name>
</gene>
<protein>
    <submittedName>
        <fullName evidence="1">Uncharacterized protein</fullName>
    </submittedName>
</protein>
<sequence length="65" mass="7586">MLLDLAKPGVALFWPFFQKGIFLEFYISIYPIKLVPYFEFGFSELSKKTLEFCCGMERAFLSDTT</sequence>
<dbReference type="AlphaFoldDB" id="A0A7J4JVI8"/>
<dbReference type="Proteomes" id="UP000590964">
    <property type="component" value="Unassembled WGS sequence"/>
</dbReference>
<feature type="non-terminal residue" evidence="1">
    <location>
        <position position="65"/>
    </location>
</feature>
<evidence type="ECO:0000313" key="2">
    <source>
        <dbReference type="Proteomes" id="UP000590964"/>
    </source>
</evidence>
<evidence type="ECO:0000313" key="1">
    <source>
        <dbReference type="EMBL" id="HIH21792.1"/>
    </source>
</evidence>
<reference evidence="2" key="1">
    <citation type="journal article" date="2020" name="bioRxiv">
        <title>A rank-normalized archaeal taxonomy based on genome phylogeny resolves widespread incomplete and uneven classifications.</title>
        <authorList>
            <person name="Rinke C."/>
            <person name="Chuvochina M."/>
            <person name="Mussig A.J."/>
            <person name="Chaumeil P.-A."/>
            <person name="Waite D.W."/>
            <person name="Whitman W.B."/>
            <person name="Parks D.H."/>
            <person name="Hugenholtz P."/>
        </authorList>
    </citation>
    <scope>NUCLEOTIDE SEQUENCE [LARGE SCALE GENOMIC DNA]</scope>
</reference>
<proteinExistence type="predicted"/>
<accession>A0A7J4JVI8</accession>
<dbReference type="EMBL" id="DUFW01000071">
    <property type="protein sequence ID" value="HIH21792.1"/>
    <property type="molecule type" value="Genomic_DNA"/>
</dbReference>
<name>A0A7J4JVI8_9ARCH</name>